<dbReference type="GO" id="GO:0016818">
    <property type="term" value="F:hydrolase activity, acting on acid anhydrides, in phosphorus-containing anhydrides"/>
    <property type="evidence" value="ECO:0007669"/>
    <property type="project" value="InterPro"/>
</dbReference>
<evidence type="ECO:0000256" key="4">
    <source>
        <dbReference type="ARBA" id="ARBA00022801"/>
    </source>
</evidence>
<dbReference type="AlphaFoldDB" id="A0A437M019"/>
<dbReference type="PROSITE" id="PS51462">
    <property type="entry name" value="NUDIX"/>
    <property type="match status" value="1"/>
</dbReference>
<dbReference type="EMBL" id="SACN01000002">
    <property type="protein sequence ID" value="RVT90943.1"/>
    <property type="molecule type" value="Genomic_DNA"/>
</dbReference>
<keyword evidence="10" id="KW-1185">Reference proteome</keyword>
<keyword evidence="4 9" id="KW-0378">Hydrolase</keyword>
<protein>
    <submittedName>
        <fullName evidence="9">NUDIX hydrolase</fullName>
    </submittedName>
</protein>
<evidence type="ECO:0000256" key="6">
    <source>
        <dbReference type="ARBA" id="ARBA00023211"/>
    </source>
</evidence>
<feature type="domain" description="Nudix hydrolase" evidence="8">
    <location>
        <begin position="7"/>
        <end position="202"/>
    </location>
</feature>
<evidence type="ECO:0000256" key="7">
    <source>
        <dbReference type="SAM" id="MobiDB-lite"/>
    </source>
</evidence>
<comment type="cofactor">
    <cofactor evidence="1">
        <name>Mn(2+)</name>
        <dbReference type="ChEBI" id="CHEBI:29035"/>
    </cofactor>
</comment>
<keyword evidence="6" id="KW-0464">Manganese</keyword>
<keyword evidence="5" id="KW-0460">Magnesium</keyword>
<feature type="region of interest" description="Disordered" evidence="7">
    <location>
        <begin position="240"/>
        <end position="260"/>
    </location>
</feature>
<evidence type="ECO:0000256" key="1">
    <source>
        <dbReference type="ARBA" id="ARBA00001936"/>
    </source>
</evidence>
<evidence type="ECO:0000256" key="5">
    <source>
        <dbReference type="ARBA" id="ARBA00022842"/>
    </source>
</evidence>
<organism evidence="9 10">
    <name type="scientific">Sphingomonas crocodyli</name>
    <dbReference type="NCBI Taxonomy" id="1979270"/>
    <lineage>
        <taxon>Bacteria</taxon>
        <taxon>Pseudomonadati</taxon>
        <taxon>Pseudomonadota</taxon>
        <taxon>Alphaproteobacteria</taxon>
        <taxon>Sphingomonadales</taxon>
        <taxon>Sphingomonadaceae</taxon>
        <taxon>Sphingomonas</taxon>
    </lineage>
</organism>
<dbReference type="InterPro" id="IPR039121">
    <property type="entry name" value="NUDT19"/>
</dbReference>
<name>A0A437M019_9SPHN</name>
<evidence type="ECO:0000256" key="2">
    <source>
        <dbReference type="ARBA" id="ARBA00001946"/>
    </source>
</evidence>
<keyword evidence="3" id="KW-0479">Metal-binding</keyword>
<evidence type="ECO:0000256" key="3">
    <source>
        <dbReference type="ARBA" id="ARBA00022723"/>
    </source>
</evidence>
<dbReference type="GO" id="GO:0046872">
    <property type="term" value="F:metal ion binding"/>
    <property type="evidence" value="ECO:0007669"/>
    <property type="project" value="UniProtKB-KW"/>
</dbReference>
<dbReference type="InterPro" id="IPR015797">
    <property type="entry name" value="NUDIX_hydrolase-like_dom_sf"/>
</dbReference>
<dbReference type="InterPro" id="IPR000086">
    <property type="entry name" value="NUDIX_hydrolase_dom"/>
</dbReference>
<proteinExistence type="predicted"/>
<dbReference type="Gene3D" id="3.90.79.10">
    <property type="entry name" value="Nucleoside Triphosphate Pyrophosphohydrolase"/>
    <property type="match status" value="1"/>
</dbReference>
<dbReference type="SUPFAM" id="SSF55811">
    <property type="entry name" value="Nudix"/>
    <property type="match status" value="1"/>
</dbReference>
<comment type="cofactor">
    <cofactor evidence="2">
        <name>Mg(2+)</name>
        <dbReference type="ChEBI" id="CHEBI:18420"/>
    </cofactor>
</comment>
<comment type="caution">
    <text evidence="9">The sequence shown here is derived from an EMBL/GenBank/DDBJ whole genome shotgun (WGS) entry which is preliminary data.</text>
</comment>
<dbReference type="OrthoDB" id="7183442at2"/>
<gene>
    <name evidence="9" type="ORF">EOD43_15510</name>
</gene>
<evidence type="ECO:0000313" key="9">
    <source>
        <dbReference type="EMBL" id="RVT90943.1"/>
    </source>
</evidence>
<sequence length="260" mass="28491">MAPDPPPAIPAATVILLRDRPDGAPPQILMVQRAPTMAFAPGAIVFPGGRVDEADRSLACEIDHGLTEEDAAARIAAIRETIEEVGLFIGMPPPPAATGTAVRLAMRDGMAFATALRRWNLTLDLPALEPWSRWRPGAAELPNVTRIFDTRFYIARAPDDTKSAAVDGIETIRLRWASAAEFIADCDAAREFAIFPTRCNLERLTQANSHAALIDFARRFDHPPIIPWIDHRGDEPHLRIPDTLGYPITSRPTEEAQSPP</sequence>
<accession>A0A437M019</accession>
<reference evidence="9 10" key="1">
    <citation type="submission" date="2019-01" db="EMBL/GenBank/DDBJ databases">
        <authorList>
            <person name="Chen W.-M."/>
        </authorList>
    </citation>
    <scope>NUCLEOTIDE SEQUENCE [LARGE SCALE GENOMIC DNA]</scope>
    <source>
        <strain evidence="9 10">CCP-7</strain>
    </source>
</reference>
<dbReference type="RefSeq" id="WP_127744958.1">
    <property type="nucleotide sequence ID" value="NZ_SACN01000002.1"/>
</dbReference>
<dbReference type="PANTHER" id="PTHR12318">
    <property type="entry name" value="TESTOSTERONE-REGULATED PROTEIN RP2"/>
    <property type="match status" value="1"/>
</dbReference>
<evidence type="ECO:0000259" key="8">
    <source>
        <dbReference type="PROSITE" id="PS51462"/>
    </source>
</evidence>
<dbReference type="PANTHER" id="PTHR12318:SF0">
    <property type="entry name" value="ACYL-COENZYME A DIPHOSPHATASE NUDT19"/>
    <property type="match status" value="1"/>
</dbReference>
<dbReference type="Proteomes" id="UP000282971">
    <property type="component" value="Unassembled WGS sequence"/>
</dbReference>
<evidence type="ECO:0000313" key="10">
    <source>
        <dbReference type="Proteomes" id="UP000282971"/>
    </source>
</evidence>